<evidence type="ECO:0000256" key="8">
    <source>
        <dbReference type="SAM" id="Phobius"/>
    </source>
</evidence>
<dbReference type="NCBIfam" id="NF038066">
    <property type="entry name" value="MptB"/>
    <property type="match status" value="1"/>
</dbReference>
<name>A0ABR9JPN2_9ACTN</name>
<evidence type="ECO:0000256" key="1">
    <source>
        <dbReference type="ARBA" id="ARBA00004141"/>
    </source>
</evidence>
<keyword evidence="3" id="KW-0808">Transferase</keyword>
<keyword evidence="2" id="KW-0328">Glycosyltransferase</keyword>
<sequence>MTRPAPAGLGACGLAAAGASALCFLVTALLGPSAFQPALAGAPGDPPYALAADPSPYLVTGLVVAGIALGAGGLAACMVAARRGWTVRPLPLVWTGLAVAVAFAFLPPVGSSDHLNYASYGRMAVTGHDPYETTAADVPHDPVIGAPEEWRTTPSVYGPITTAGQAFASWIGGDSVKLTVFALSAVNVAAFALTAWILYKTSRTRARRLRTALLWTCNPLLLYHLISGGHNDVLAIAPMVAALAVFGGRARGWGRALAAGMLTGAGAAIKLPAALVGGGPAWSLLRDRHARLRLVALFGGAGAATAAAYALAGPHALDQINRASDMVSFATPWHLLDDALGRGTDRDLIKIGVVLLALGLFALLVRTLPGDDDAEHARVSAALVLAWLLSAPYVLPWYDGFGWALLALLPWTRIDWIMLAHTTALSFAYLPARAPKLTGMPDDLSWLFTIVRPTVVPWVLLAALAALVFLCLRSGRSPATAAPPRESAASRG</sequence>
<reference evidence="9 10" key="1">
    <citation type="submission" date="2020-10" db="EMBL/GenBank/DDBJ databases">
        <title>Sequencing the genomes of 1000 actinobacteria strains.</title>
        <authorList>
            <person name="Klenk H.-P."/>
        </authorList>
    </citation>
    <scope>NUCLEOTIDE SEQUENCE [LARGE SCALE GENOMIC DNA]</scope>
    <source>
        <strain evidence="9 10">DSM 46744</strain>
    </source>
</reference>
<organism evidence="9 10">
    <name type="scientific">Actinomadura algeriensis</name>
    <dbReference type="NCBI Taxonomy" id="1679523"/>
    <lineage>
        <taxon>Bacteria</taxon>
        <taxon>Bacillati</taxon>
        <taxon>Actinomycetota</taxon>
        <taxon>Actinomycetes</taxon>
        <taxon>Streptosporangiales</taxon>
        <taxon>Thermomonosporaceae</taxon>
        <taxon>Actinomadura</taxon>
    </lineage>
</organism>
<evidence type="ECO:0000256" key="6">
    <source>
        <dbReference type="ARBA" id="ARBA00023136"/>
    </source>
</evidence>
<feature type="transmembrane region" description="Helical" evidence="8">
    <location>
        <begin position="444"/>
        <end position="470"/>
    </location>
</feature>
<feature type="transmembrane region" description="Helical" evidence="8">
    <location>
        <begin position="377"/>
        <end position="394"/>
    </location>
</feature>
<evidence type="ECO:0000256" key="2">
    <source>
        <dbReference type="ARBA" id="ARBA00022676"/>
    </source>
</evidence>
<keyword evidence="5 8" id="KW-1133">Transmembrane helix</keyword>
<dbReference type="Proteomes" id="UP000627838">
    <property type="component" value="Unassembled WGS sequence"/>
</dbReference>
<keyword evidence="6 8" id="KW-0472">Membrane</keyword>
<evidence type="ECO:0000256" key="3">
    <source>
        <dbReference type="ARBA" id="ARBA00022679"/>
    </source>
</evidence>
<feature type="transmembrane region" description="Helical" evidence="8">
    <location>
        <begin position="92"/>
        <end position="110"/>
    </location>
</feature>
<dbReference type="EMBL" id="JADBDZ010000001">
    <property type="protein sequence ID" value="MBE1532522.1"/>
    <property type="molecule type" value="Genomic_DNA"/>
</dbReference>
<evidence type="ECO:0000256" key="4">
    <source>
        <dbReference type="ARBA" id="ARBA00022692"/>
    </source>
</evidence>
<dbReference type="InterPro" id="IPR049829">
    <property type="entry name" value="MptA/B-like"/>
</dbReference>
<keyword evidence="10" id="KW-1185">Reference proteome</keyword>
<evidence type="ECO:0000256" key="7">
    <source>
        <dbReference type="ARBA" id="ARBA00043987"/>
    </source>
</evidence>
<evidence type="ECO:0008006" key="11">
    <source>
        <dbReference type="Google" id="ProtNLM"/>
    </source>
</evidence>
<keyword evidence="4 8" id="KW-0812">Transmembrane</keyword>
<comment type="similarity">
    <text evidence="7">Belongs to the MptA/B family.</text>
</comment>
<protein>
    <recommendedName>
        <fullName evidence="11">DUF2029 domain-containing protein</fullName>
    </recommendedName>
</protein>
<proteinExistence type="inferred from homology"/>
<feature type="transmembrane region" description="Helical" evidence="8">
    <location>
        <begin position="258"/>
        <end position="282"/>
    </location>
</feature>
<feature type="transmembrane region" description="Helical" evidence="8">
    <location>
        <begin position="56"/>
        <end position="80"/>
    </location>
</feature>
<evidence type="ECO:0000313" key="9">
    <source>
        <dbReference type="EMBL" id="MBE1532522.1"/>
    </source>
</evidence>
<comment type="subcellular location">
    <subcellularLocation>
        <location evidence="1">Membrane</location>
        <topology evidence="1">Multi-pass membrane protein</topology>
    </subcellularLocation>
</comment>
<dbReference type="Pfam" id="PF26314">
    <property type="entry name" value="MptA_B_family"/>
    <property type="match status" value="1"/>
</dbReference>
<feature type="transmembrane region" description="Helical" evidence="8">
    <location>
        <begin position="220"/>
        <end position="246"/>
    </location>
</feature>
<feature type="transmembrane region" description="Helical" evidence="8">
    <location>
        <begin position="294"/>
        <end position="312"/>
    </location>
</feature>
<evidence type="ECO:0000256" key="5">
    <source>
        <dbReference type="ARBA" id="ARBA00022989"/>
    </source>
</evidence>
<comment type="caution">
    <text evidence="9">The sequence shown here is derived from an EMBL/GenBank/DDBJ whole genome shotgun (WGS) entry which is preliminary data.</text>
</comment>
<feature type="transmembrane region" description="Helical" evidence="8">
    <location>
        <begin position="348"/>
        <end position="365"/>
    </location>
</feature>
<feature type="transmembrane region" description="Helical" evidence="8">
    <location>
        <begin position="178"/>
        <end position="199"/>
    </location>
</feature>
<evidence type="ECO:0000313" key="10">
    <source>
        <dbReference type="Proteomes" id="UP000627838"/>
    </source>
</evidence>
<accession>A0ABR9JPN2</accession>
<gene>
    <name evidence="9" type="ORF">H4W34_002355</name>
</gene>